<sequence>MAAPNAHSADDLSPNARYYTQQQQQQTRQWHVPGYQHHPTALAQPSSTTVSPAPIATGATPTSLSIAQAWLQSAIPDLQIAPPHIIPGINPSYYLIQTQGMNTLYLPCHAWNVRYLSPQGRHELFIELREFARVMRDNTPASAEYGCAFELVVERSDEVHRKEMIWYACFSDERNGTLAQRQLRYTTIVMNQAQATGIGNFAPGGDGRGDTSTSLTQRTSNASQSGSSLGSALTIDNDEGPKLVSEATDRVSGPTAPQGKKRPSPYADPEEDSPVAKKTKMDVDDMIQAEVDRMIREGKEAKAKADHQRYLDHQDTINNYYLEGDKNRKLSDHEWQKLAVWDSRGGSISTPKPKQSPSRRQGEPYDSDIAKCPLLPSRDLKSYPVKRGDIYMCFHLDNACGGQDTCSEPSHECCRKGLALRELEKKVELKEERACRRIEELAFKDGKLDKRHKTWPNYFSKALRDRDMNRIKAQVQPLGWTQASRDLAETRMSRVARPVPVEPSRRKVQHVGLKQPQPPQAAIQNQRQQVVGPGKGGASSRPLSNAKGKGPAPPVRQTESPSPTGSLSQGKTKTQLSQPRAVASEIPHSHQMPVDLQASQNTPQYRASISTTAPIMTSTSAVQTVSVQRNITGKSKLTAPVVPKPAENLGKEMTNSLNCRQLCPASANPYQLAAMEIVKKQVVQKEPITVAGIKISKAEVNEGMMGCVRRVAKALRVEAEQREVETASQNGAEPIACDDEKAAWHNGSSGELCVGDFAPNTSSPANESACHYQEKSTPGVQVPSQTQDGKTDSIFDSDGDIEMRYTSENCLPTTQEDIVFDRNEVDPLAAPESWYQRDAFQSFAGMTDDPYSVPAVATTEELNSWEIRAAFLATASWDNPH</sequence>
<feature type="compositionally biased region" description="Polar residues" evidence="1">
    <location>
        <begin position="346"/>
        <end position="359"/>
    </location>
</feature>
<feature type="region of interest" description="Disordered" evidence="1">
    <location>
        <begin position="489"/>
        <end position="586"/>
    </location>
</feature>
<feature type="compositionally biased region" description="Polar residues" evidence="1">
    <location>
        <begin position="210"/>
        <end position="219"/>
    </location>
</feature>
<evidence type="ECO:0000313" key="3">
    <source>
        <dbReference type="Proteomes" id="UP000249619"/>
    </source>
</evidence>
<name>A0A364MXB5_STELY</name>
<proteinExistence type="predicted"/>
<feature type="compositionally biased region" description="Low complexity" evidence="1">
    <location>
        <begin position="520"/>
        <end position="529"/>
    </location>
</feature>
<feature type="compositionally biased region" description="Low complexity" evidence="1">
    <location>
        <begin position="17"/>
        <end position="29"/>
    </location>
</feature>
<dbReference type="AlphaFoldDB" id="A0A364MXB5"/>
<evidence type="ECO:0000256" key="1">
    <source>
        <dbReference type="SAM" id="MobiDB-lite"/>
    </source>
</evidence>
<reference evidence="3" key="1">
    <citation type="submission" date="2018-05" db="EMBL/GenBank/DDBJ databases">
        <title>Draft genome sequence of Stemphylium lycopersici strain CIDEFI 213.</title>
        <authorList>
            <person name="Medina R."/>
            <person name="Franco M.E.E."/>
            <person name="Lucentini C.G."/>
            <person name="Saparrat M.C.N."/>
            <person name="Balatti P.A."/>
        </authorList>
    </citation>
    <scope>NUCLEOTIDE SEQUENCE [LARGE SCALE GENOMIC DNA]</scope>
    <source>
        <strain evidence="3">CIDEFI 213</strain>
    </source>
</reference>
<dbReference type="STRING" id="183478.A0A364MXB5"/>
<feature type="compositionally biased region" description="Polar residues" evidence="1">
    <location>
        <begin position="557"/>
        <end position="578"/>
    </location>
</feature>
<evidence type="ECO:0000313" key="2">
    <source>
        <dbReference type="EMBL" id="RAR05596.1"/>
    </source>
</evidence>
<feature type="region of interest" description="Disordered" evidence="1">
    <location>
        <begin position="344"/>
        <end position="368"/>
    </location>
</feature>
<feature type="region of interest" description="Disordered" evidence="1">
    <location>
        <begin position="198"/>
        <end position="282"/>
    </location>
</feature>
<dbReference type="Proteomes" id="UP000249619">
    <property type="component" value="Unassembled WGS sequence"/>
</dbReference>
<organism evidence="2 3">
    <name type="scientific">Stemphylium lycopersici</name>
    <name type="common">Tomato gray leaf spot disease fungus</name>
    <name type="synonym">Thyrospora lycopersici</name>
    <dbReference type="NCBI Taxonomy" id="183478"/>
    <lineage>
        <taxon>Eukaryota</taxon>
        <taxon>Fungi</taxon>
        <taxon>Dikarya</taxon>
        <taxon>Ascomycota</taxon>
        <taxon>Pezizomycotina</taxon>
        <taxon>Dothideomycetes</taxon>
        <taxon>Pleosporomycetidae</taxon>
        <taxon>Pleosporales</taxon>
        <taxon>Pleosporineae</taxon>
        <taxon>Pleosporaceae</taxon>
        <taxon>Stemphylium</taxon>
    </lineage>
</organism>
<feature type="region of interest" description="Disordered" evidence="1">
    <location>
        <begin position="37"/>
        <end position="56"/>
    </location>
</feature>
<accession>A0A364MXB5</accession>
<protein>
    <submittedName>
        <fullName evidence="2">Uncharacterized protein</fullName>
    </submittedName>
</protein>
<feature type="compositionally biased region" description="Low complexity" evidence="1">
    <location>
        <begin position="220"/>
        <end position="233"/>
    </location>
</feature>
<gene>
    <name evidence="2" type="ORF">DDE83_007306</name>
</gene>
<comment type="caution">
    <text evidence="2">The sequence shown here is derived from an EMBL/GenBank/DDBJ whole genome shotgun (WGS) entry which is preliminary data.</text>
</comment>
<feature type="region of interest" description="Disordered" evidence="1">
    <location>
        <begin position="1"/>
        <end position="30"/>
    </location>
</feature>
<dbReference type="EMBL" id="QGDH01000129">
    <property type="protein sequence ID" value="RAR05596.1"/>
    <property type="molecule type" value="Genomic_DNA"/>
</dbReference>
<keyword evidence="3" id="KW-1185">Reference proteome</keyword>